<dbReference type="InterPro" id="IPR031311">
    <property type="entry name" value="CHIT_BIND_RR_consensus"/>
</dbReference>
<feature type="chain" id="PRO_5043732453" evidence="3">
    <location>
        <begin position="16"/>
        <end position="98"/>
    </location>
</feature>
<dbReference type="InterPro" id="IPR000618">
    <property type="entry name" value="Insect_cuticle"/>
</dbReference>
<dbReference type="EMBL" id="JARKIK010000019">
    <property type="protein sequence ID" value="KAK8745555.1"/>
    <property type="molecule type" value="Genomic_DNA"/>
</dbReference>
<comment type="caution">
    <text evidence="4">The sequence shown here is derived from an EMBL/GenBank/DDBJ whole genome shotgun (WGS) entry which is preliminary data.</text>
</comment>
<evidence type="ECO:0000256" key="2">
    <source>
        <dbReference type="PROSITE-ProRule" id="PRU00497"/>
    </source>
</evidence>
<sequence>MKLIFLACLVVVALARPQDPKTSQTLRSENINEGDGHFKYGFETDTGIKVDALGTPGSEGQSNINGNFKFPLGNGQHLEVVYEADENGYRPSVKFVRS</sequence>
<reference evidence="4 5" key="1">
    <citation type="journal article" date="2024" name="BMC Genomics">
        <title>Genome assembly of redclaw crayfish (Cherax quadricarinatus) provides insights into its immune adaptation and hypoxia tolerance.</title>
        <authorList>
            <person name="Liu Z."/>
            <person name="Zheng J."/>
            <person name="Li H."/>
            <person name="Fang K."/>
            <person name="Wang S."/>
            <person name="He J."/>
            <person name="Zhou D."/>
            <person name="Weng S."/>
            <person name="Chi M."/>
            <person name="Gu Z."/>
            <person name="He J."/>
            <person name="Li F."/>
            <person name="Wang M."/>
        </authorList>
    </citation>
    <scope>NUCLEOTIDE SEQUENCE [LARGE SCALE GENOMIC DNA]</scope>
    <source>
        <strain evidence="4">ZL_2023a</strain>
    </source>
</reference>
<dbReference type="AlphaFoldDB" id="A0AAW0Y102"/>
<dbReference type="Proteomes" id="UP001445076">
    <property type="component" value="Unassembled WGS sequence"/>
</dbReference>
<protein>
    <submittedName>
        <fullName evidence="4">Uncharacterized protein</fullName>
    </submittedName>
</protein>
<dbReference type="Pfam" id="PF00379">
    <property type="entry name" value="Chitin_bind_4"/>
    <property type="match status" value="1"/>
</dbReference>
<keyword evidence="3" id="KW-0732">Signal</keyword>
<feature type="signal peptide" evidence="3">
    <location>
        <begin position="1"/>
        <end position="15"/>
    </location>
</feature>
<name>A0AAW0Y102_CHEQU</name>
<organism evidence="4 5">
    <name type="scientific">Cherax quadricarinatus</name>
    <name type="common">Australian red claw crayfish</name>
    <dbReference type="NCBI Taxonomy" id="27406"/>
    <lineage>
        <taxon>Eukaryota</taxon>
        <taxon>Metazoa</taxon>
        <taxon>Ecdysozoa</taxon>
        <taxon>Arthropoda</taxon>
        <taxon>Crustacea</taxon>
        <taxon>Multicrustacea</taxon>
        <taxon>Malacostraca</taxon>
        <taxon>Eumalacostraca</taxon>
        <taxon>Eucarida</taxon>
        <taxon>Decapoda</taxon>
        <taxon>Pleocyemata</taxon>
        <taxon>Astacidea</taxon>
        <taxon>Parastacoidea</taxon>
        <taxon>Parastacidae</taxon>
        <taxon>Cherax</taxon>
    </lineage>
</organism>
<evidence type="ECO:0000256" key="1">
    <source>
        <dbReference type="ARBA" id="ARBA00022460"/>
    </source>
</evidence>
<dbReference type="GO" id="GO:0042302">
    <property type="term" value="F:structural constituent of cuticle"/>
    <property type="evidence" value="ECO:0007669"/>
    <property type="project" value="UniProtKB-UniRule"/>
</dbReference>
<accession>A0AAW0Y102</accession>
<dbReference type="PROSITE" id="PS00233">
    <property type="entry name" value="CHIT_BIND_RR_1"/>
    <property type="match status" value="1"/>
</dbReference>
<dbReference type="PROSITE" id="PS51155">
    <property type="entry name" value="CHIT_BIND_RR_2"/>
    <property type="match status" value="1"/>
</dbReference>
<evidence type="ECO:0000313" key="5">
    <source>
        <dbReference type="Proteomes" id="UP001445076"/>
    </source>
</evidence>
<keyword evidence="5" id="KW-1185">Reference proteome</keyword>
<gene>
    <name evidence="4" type="ORF">OTU49_000263</name>
</gene>
<evidence type="ECO:0000256" key="3">
    <source>
        <dbReference type="SAM" id="SignalP"/>
    </source>
</evidence>
<evidence type="ECO:0000313" key="4">
    <source>
        <dbReference type="EMBL" id="KAK8745555.1"/>
    </source>
</evidence>
<proteinExistence type="predicted"/>
<keyword evidence="1 2" id="KW-0193">Cuticle</keyword>